<name>A0ABD0PEY1_CIRMR</name>
<dbReference type="InterPro" id="IPR013783">
    <property type="entry name" value="Ig-like_fold"/>
</dbReference>
<feature type="domain" description="Ig-like" evidence="11">
    <location>
        <begin position="213"/>
        <end position="295"/>
    </location>
</feature>
<protein>
    <recommendedName>
        <fullName evidence="11">Ig-like domain-containing protein</fullName>
    </recommendedName>
</protein>
<evidence type="ECO:0000256" key="3">
    <source>
        <dbReference type="ARBA" id="ARBA00022692"/>
    </source>
</evidence>
<gene>
    <name evidence="12" type="ORF">M9458_032522</name>
</gene>
<dbReference type="Gene3D" id="2.60.40.10">
    <property type="entry name" value="Immunoglobulins"/>
    <property type="match status" value="3"/>
</dbReference>
<evidence type="ECO:0000256" key="6">
    <source>
        <dbReference type="ARBA" id="ARBA00023136"/>
    </source>
</evidence>
<evidence type="ECO:0000256" key="9">
    <source>
        <dbReference type="ARBA" id="ARBA00023180"/>
    </source>
</evidence>
<dbReference type="Pfam" id="PF07686">
    <property type="entry name" value="V-set"/>
    <property type="match status" value="2"/>
</dbReference>
<keyword evidence="6" id="KW-0472">Membrane</keyword>
<dbReference type="EMBL" id="JAMKFB020000016">
    <property type="protein sequence ID" value="KAL0172211.1"/>
    <property type="molecule type" value="Genomic_DNA"/>
</dbReference>
<keyword evidence="13" id="KW-1185">Reference proteome</keyword>
<dbReference type="InterPro" id="IPR036179">
    <property type="entry name" value="Ig-like_dom_sf"/>
</dbReference>
<dbReference type="SUPFAM" id="SSF48726">
    <property type="entry name" value="Immunoglobulin"/>
    <property type="match status" value="3"/>
</dbReference>
<evidence type="ECO:0000256" key="10">
    <source>
        <dbReference type="ARBA" id="ARBA00023319"/>
    </source>
</evidence>
<dbReference type="InterPro" id="IPR007110">
    <property type="entry name" value="Ig-like_dom"/>
</dbReference>
<keyword evidence="8" id="KW-0675">Receptor</keyword>
<dbReference type="Proteomes" id="UP001529510">
    <property type="component" value="Unassembled WGS sequence"/>
</dbReference>
<keyword evidence="5" id="KW-1133">Transmembrane helix</keyword>
<evidence type="ECO:0000256" key="1">
    <source>
        <dbReference type="ARBA" id="ARBA00004251"/>
    </source>
</evidence>
<keyword evidence="3" id="KW-0812">Transmembrane</keyword>
<evidence type="ECO:0000313" key="13">
    <source>
        <dbReference type="Proteomes" id="UP001529510"/>
    </source>
</evidence>
<feature type="domain" description="Ig-like" evidence="11">
    <location>
        <begin position="1"/>
        <end position="71"/>
    </location>
</feature>
<accession>A0ABD0PEY1</accession>
<keyword evidence="7" id="KW-1015">Disulfide bond</keyword>
<comment type="subcellular location">
    <subcellularLocation>
        <location evidence="1">Cell membrane</location>
        <topology evidence="1">Single-pass type I membrane protein</topology>
    </subcellularLocation>
</comment>
<evidence type="ECO:0000256" key="2">
    <source>
        <dbReference type="ARBA" id="ARBA00022475"/>
    </source>
</evidence>
<dbReference type="AlphaFoldDB" id="A0ABD0PEY1"/>
<keyword evidence="9" id="KW-0325">Glycoprotein</keyword>
<dbReference type="PANTHER" id="PTHR25466">
    <property type="entry name" value="T-LYMPHOCYTE ACTIVATION ANTIGEN"/>
    <property type="match status" value="1"/>
</dbReference>
<evidence type="ECO:0000313" key="12">
    <source>
        <dbReference type="EMBL" id="KAL0172211.1"/>
    </source>
</evidence>
<dbReference type="PANTHER" id="PTHR25466:SF14">
    <property type="entry name" value="BUTYROPHILIN SUBFAMILY 2 MEMBER A2-LIKE-RELATED"/>
    <property type="match status" value="1"/>
</dbReference>
<dbReference type="SMART" id="SM00409">
    <property type="entry name" value="IG"/>
    <property type="match status" value="3"/>
</dbReference>
<proteinExistence type="predicted"/>
<keyword evidence="2" id="KW-1003">Cell membrane</keyword>
<dbReference type="InterPro" id="IPR051713">
    <property type="entry name" value="T-cell_Activation_Regulation"/>
</dbReference>
<keyword evidence="4" id="KW-0732">Signal</keyword>
<reference evidence="12 13" key="1">
    <citation type="submission" date="2024-05" db="EMBL/GenBank/DDBJ databases">
        <title>Genome sequencing and assembly of Indian major carp, Cirrhinus mrigala (Hamilton, 1822).</title>
        <authorList>
            <person name="Mohindra V."/>
            <person name="Chowdhury L.M."/>
            <person name="Lal K."/>
            <person name="Jena J.K."/>
        </authorList>
    </citation>
    <scope>NUCLEOTIDE SEQUENCE [LARGE SCALE GENOMIC DNA]</scope>
    <source>
        <strain evidence="12">CM1030</strain>
        <tissue evidence="12">Blood</tissue>
    </source>
</reference>
<sequence>MSVSCLTTTHPLQSLTVKLHRTNQDKDILMYPDISPASEHQRWSVRKDAENVTLDLKDVRLSDDGLYDCQVYKDQDCLHVIRLNLKVKECKTLDSVHPTPGSVLLPCSEHPLQHRTEQVTWKVIIDHQLTDISQYRPPSHPSNSTKKLLKPLYERARQLANGSLLIRDAEYTDELWYRCRVNEKTCYEVKLLMKVATQRSCKQVHHLNINCVQGDNMSVSCLTTTHPLQSLTVKLHRTNQDKDILMYPDISPASEHQRWSVRKDAGNVTLDLKNIRLSDDGLYDCQVYKDQDCLNVIRFHIKVKGENASF</sequence>
<evidence type="ECO:0000256" key="7">
    <source>
        <dbReference type="ARBA" id="ARBA00023157"/>
    </source>
</evidence>
<dbReference type="InterPro" id="IPR013106">
    <property type="entry name" value="Ig_V-set"/>
</dbReference>
<keyword evidence="10" id="KW-0393">Immunoglobulin domain</keyword>
<evidence type="ECO:0000256" key="8">
    <source>
        <dbReference type="ARBA" id="ARBA00023170"/>
    </source>
</evidence>
<dbReference type="PROSITE" id="PS50835">
    <property type="entry name" value="IG_LIKE"/>
    <property type="match status" value="2"/>
</dbReference>
<evidence type="ECO:0000256" key="4">
    <source>
        <dbReference type="ARBA" id="ARBA00022729"/>
    </source>
</evidence>
<evidence type="ECO:0000256" key="5">
    <source>
        <dbReference type="ARBA" id="ARBA00022989"/>
    </source>
</evidence>
<organism evidence="12 13">
    <name type="scientific">Cirrhinus mrigala</name>
    <name type="common">Mrigala</name>
    <dbReference type="NCBI Taxonomy" id="683832"/>
    <lineage>
        <taxon>Eukaryota</taxon>
        <taxon>Metazoa</taxon>
        <taxon>Chordata</taxon>
        <taxon>Craniata</taxon>
        <taxon>Vertebrata</taxon>
        <taxon>Euteleostomi</taxon>
        <taxon>Actinopterygii</taxon>
        <taxon>Neopterygii</taxon>
        <taxon>Teleostei</taxon>
        <taxon>Ostariophysi</taxon>
        <taxon>Cypriniformes</taxon>
        <taxon>Cyprinidae</taxon>
        <taxon>Labeoninae</taxon>
        <taxon>Labeonini</taxon>
        <taxon>Cirrhinus</taxon>
    </lineage>
</organism>
<evidence type="ECO:0000259" key="11">
    <source>
        <dbReference type="PROSITE" id="PS50835"/>
    </source>
</evidence>
<dbReference type="InterPro" id="IPR003599">
    <property type="entry name" value="Ig_sub"/>
</dbReference>
<dbReference type="GO" id="GO:0005886">
    <property type="term" value="C:plasma membrane"/>
    <property type="evidence" value="ECO:0007669"/>
    <property type="project" value="UniProtKB-SubCell"/>
</dbReference>
<comment type="caution">
    <text evidence="12">The sequence shown here is derived from an EMBL/GenBank/DDBJ whole genome shotgun (WGS) entry which is preliminary data.</text>
</comment>